<comment type="caution">
    <text evidence="1">The sequence shown here is derived from an EMBL/GenBank/DDBJ whole genome shotgun (WGS) entry which is preliminary data.</text>
</comment>
<protein>
    <submittedName>
        <fullName evidence="1">Uncharacterized protein</fullName>
    </submittedName>
</protein>
<gene>
    <name evidence="1" type="ORF">RF11_15416</name>
</gene>
<dbReference type="Proteomes" id="UP000031668">
    <property type="component" value="Unassembled WGS sequence"/>
</dbReference>
<evidence type="ECO:0000313" key="2">
    <source>
        <dbReference type="Proteomes" id="UP000031668"/>
    </source>
</evidence>
<proteinExistence type="predicted"/>
<name>A0A0C2JY90_THEKT</name>
<sequence>MKTIFHRPQYLFMKIDVNYKDMRNFSIYWMESYEYHLKFYRTECDNNFEISYAKNSFMEIDLQISLSIDKRESSFTQYRFVLFEKTSNFIFFVTDTNYVAQMIISVLKEGLDVRCFDKGITKACWWL</sequence>
<dbReference type="EMBL" id="JWZT01000395">
    <property type="protein sequence ID" value="KII74463.1"/>
    <property type="molecule type" value="Genomic_DNA"/>
</dbReference>
<dbReference type="AlphaFoldDB" id="A0A0C2JY90"/>
<organism evidence="1 2">
    <name type="scientific">Thelohanellus kitauei</name>
    <name type="common">Myxosporean</name>
    <dbReference type="NCBI Taxonomy" id="669202"/>
    <lineage>
        <taxon>Eukaryota</taxon>
        <taxon>Metazoa</taxon>
        <taxon>Cnidaria</taxon>
        <taxon>Myxozoa</taxon>
        <taxon>Myxosporea</taxon>
        <taxon>Bivalvulida</taxon>
        <taxon>Platysporina</taxon>
        <taxon>Myxobolidae</taxon>
        <taxon>Thelohanellus</taxon>
    </lineage>
</organism>
<reference evidence="1 2" key="1">
    <citation type="journal article" date="2014" name="Genome Biol. Evol.">
        <title>The genome of the myxosporean Thelohanellus kitauei shows adaptations to nutrient acquisition within its fish host.</title>
        <authorList>
            <person name="Yang Y."/>
            <person name="Xiong J."/>
            <person name="Zhou Z."/>
            <person name="Huo F."/>
            <person name="Miao W."/>
            <person name="Ran C."/>
            <person name="Liu Y."/>
            <person name="Zhang J."/>
            <person name="Feng J."/>
            <person name="Wang M."/>
            <person name="Wang M."/>
            <person name="Wang L."/>
            <person name="Yao B."/>
        </authorList>
    </citation>
    <scope>NUCLEOTIDE SEQUENCE [LARGE SCALE GENOMIC DNA]</scope>
    <source>
        <strain evidence="1">Wuqing</strain>
    </source>
</reference>
<keyword evidence="2" id="KW-1185">Reference proteome</keyword>
<accession>A0A0C2JY90</accession>
<evidence type="ECO:0000313" key="1">
    <source>
        <dbReference type="EMBL" id="KII74463.1"/>
    </source>
</evidence>